<dbReference type="SUPFAM" id="SSF54695">
    <property type="entry name" value="POZ domain"/>
    <property type="match status" value="1"/>
</dbReference>
<dbReference type="EMBL" id="JAUCMX010000009">
    <property type="protein sequence ID" value="KAK3535984.1"/>
    <property type="molecule type" value="Genomic_DNA"/>
</dbReference>
<dbReference type="InterPro" id="IPR000210">
    <property type="entry name" value="BTB/POZ_dom"/>
</dbReference>
<evidence type="ECO:0000256" key="1">
    <source>
        <dbReference type="SAM" id="MobiDB-lite"/>
    </source>
</evidence>
<feature type="compositionally biased region" description="Basic residues" evidence="1">
    <location>
        <begin position="425"/>
        <end position="435"/>
    </location>
</feature>
<dbReference type="Proteomes" id="UP001274896">
    <property type="component" value="Unassembled WGS sequence"/>
</dbReference>
<comment type="caution">
    <text evidence="3">The sequence shown here is derived from an EMBL/GenBank/DDBJ whole genome shotgun (WGS) entry which is preliminary data.</text>
</comment>
<feature type="compositionally biased region" description="Basic and acidic residues" evidence="1">
    <location>
        <begin position="798"/>
        <end position="807"/>
    </location>
</feature>
<feature type="region of interest" description="Disordered" evidence="1">
    <location>
        <begin position="838"/>
        <end position="861"/>
    </location>
</feature>
<feature type="compositionally biased region" description="Polar residues" evidence="1">
    <location>
        <begin position="659"/>
        <end position="687"/>
    </location>
</feature>
<name>A0AAE0QY88_9TELE</name>
<feature type="compositionally biased region" description="Basic and acidic residues" evidence="1">
    <location>
        <begin position="843"/>
        <end position="852"/>
    </location>
</feature>
<evidence type="ECO:0000259" key="2">
    <source>
        <dbReference type="PROSITE" id="PS50097"/>
    </source>
</evidence>
<feature type="region of interest" description="Disordered" evidence="1">
    <location>
        <begin position="421"/>
        <end position="502"/>
    </location>
</feature>
<feature type="compositionally biased region" description="Basic and acidic residues" evidence="1">
    <location>
        <begin position="617"/>
        <end position="627"/>
    </location>
</feature>
<feature type="compositionally biased region" description="Acidic residues" evidence="1">
    <location>
        <begin position="1125"/>
        <end position="1138"/>
    </location>
</feature>
<feature type="compositionally biased region" description="Basic and acidic residues" evidence="1">
    <location>
        <begin position="739"/>
        <end position="754"/>
    </location>
</feature>
<dbReference type="Gene3D" id="3.30.710.10">
    <property type="entry name" value="Potassium Channel Kv1.1, Chain A"/>
    <property type="match status" value="1"/>
</dbReference>
<dbReference type="AlphaFoldDB" id="A0AAE0QY88"/>
<feature type="compositionally biased region" description="Basic and acidic residues" evidence="1">
    <location>
        <begin position="148"/>
        <end position="198"/>
    </location>
</feature>
<keyword evidence="4" id="KW-1185">Reference proteome</keyword>
<sequence>MLQFETLLLRQLQKQQNRDEFCDTVLHTQVIEIEIHLYLKAVFISLLVAHTSHETEKLSSVMLCFPGVSVPVHSCVLSAFSPRFYGTLSSMPVPMAGQRRLIELQAVDACTLLSLVSLLYSGQLHENREQVLSAAQTLGIELPQWEEEERHGEKVGRRREREDTDQEMEKEVDAREWDDRMTRRMGEGSGREEEKIRESGTQTEFGRETDERDAQTILACSEPQSIQTIYLFDQSTCPANQELGSFMDIQDTTLALQAVHPKGNPITCDVLAVAPETGDCVSQMYLYSLETSQNQTSVTTSVTLHPHKGFLDQSVVVPAAGADAINDVKQFEGNIPGFINCFLDSINPQNIGGMEQGHGAREGEVVKRARARSTAGRSVSEWVRWTGGGRGRRQKVERWGLVARLAWRGQGGGRVGRLLETRSTGKSRMRAFQRRQGREALVEAGGARGRGRHRQRGKTGTIAGSEEQNDSTRGRRPRGRPRIRPLPPASRSFSTLTTKHDTVDPTELNLLHTVTPAPAAHTEPIQPIDTLLDDIMTGLHFLPPAENQTHQHGFMSATTSCGPTSSKATYPSSHLAKPTDPKQHLEGELDILDHFLRTFEQQVGCCGLDVGDETLQDKSDAGNDKSDTSTGPWSNTSKTFTQIQPHNPHLHHEKPQANLVHTTSTMSSEPQSTVNPSVSGKNSAQDGQTRRSKVEKPSRNQKILQQSENRRLTRSQSMKRKLETTLVSLQNPIKKKCKEKQTADTEKKRQRDDQEQSEACVNKSRLKNLDKNNKNKATQVCKEKSPKQTSARKRRHGENRFCRNKRSVENRRHRMDGFNEREKRHQKGRPRISCGETKKKVRGDHVETEHKSNGFQASQSSVKSPIRGTCIEIASSAMEKVRMLLQLQDEADERANESVGIHQENNAGNGSLVNHKCISGAEERLTAENSLQGHLEEIRGAEDEGRIMVNAEFEGQERINSIVELRQGRDDRTADGLRTEEKTTEVHRALFQLNLPSNTDKEGNIDIQDKISTTEPVTNILGSWPGDSGVHLLPSEVVPLSTQSTMHRMDDLTLNVGDAPRLMSAARLSHTQPCQELLSPHTSTKDSQQLAWSSVDEDEDVDVLEVSSPNSELPAGSTVIVEVDSSTEEEEVEEDFEIDVLGLEPD</sequence>
<dbReference type="InterPro" id="IPR011333">
    <property type="entry name" value="SKP1/BTB/POZ_sf"/>
</dbReference>
<dbReference type="SMART" id="SM00225">
    <property type="entry name" value="BTB"/>
    <property type="match status" value="1"/>
</dbReference>
<reference evidence="3" key="1">
    <citation type="submission" date="2023-06" db="EMBL/GenBank/DDBJ databases">
        <title>Male Hemibagrus guttatus genome.</title>
        <authorList>
            <person name="Bian C."/>
        </authorList>
    </citation>
    <scope>NUCLEOTIDE SEQUENCE</scope>
    <source>
        <strain evidence="3">Male_cb2023</strain>
        <tissue evidence="3">Muscle</tissue>
    </source>
</reference>
<feature type="region of interest" description="Disordered" evidence="1">
    <location>
        <begin position="617"/>
        <end position="807"/>
    </location>
</feature>
<feature type="region of interest" description="Disordered" evidence="1">
    <location>
        <begin position="1094"/>
        <end position="1146"/>
    </location>
</feature>
<feature type="compositionally biased region" description="Basic residues" evidence="1">
    <location>
        <begin position="474"/>
        <end position="483"/>
    </location>
</feature>
<feature type="compositionally biased region" description="Polar residues" evidence="1">
    <location>
        <begin position="628"/>
        <end position="645"/>
    </location>
</feature>
<proteinExistence type="predicted"/>
<protein>
    <recommendedName>
        <fullName evidence="2">BTB domain-containing protein</fullName>
    </recommendedName>
</protein>
<feature type="compositionally biased region" description="Basic and acidic residues" evidence="1">
    <location>
        <begin position="688"/>
        <end position="698"/>
    </location>
</feature>
<dbReference type="Pfam" id="PF00651">
    <property type="entry name" value="BTB"/>
    <property type="match status" value="1"/>
</dbReference>
<accession>A0AAE0QY88</accession>
<feature type="domain" description="BTB" evidence="2">
    <location>
        <begin position="59"/>
        <end position="128"/>
    </location>
</feature>
<dbReference type="PROSITE" id="PS50097">
    <property type="entry name" value="BTB"/>
    <property type="match status" value="1"/>
</dbReference>
<evidence type="ECO:0000313" key="3">
    <source>
        <dbReference type="EMBL" id="KAK3535984.1"/>
    </source>
</evidence>
<feature type="region of interest" description="Disordered" evidence="1">
    <location>
        <begin position="145"/>
        <end position="213"/>
    </location>
</feature>
<organism evidence="3 4">
    <name type="scientific">Hemibagrus guttatus</name>
    <dbReference type="NCBI Taxonomy" id="175788"/>
    <lineage>
        <taxon>Eukaryota</taxon>
        <taxon>Metazoa</taxon>
        <taxon>Chordata</taxon>
        <taxon>Craniata</taxon>
        <taxon>Vertebrata</taxon>
        <taxon>Euteleostomi</taxon>
        <taxon>Actinopterygii</taxon>
        <taxon>Neopterygii</taxon>
        <taxon>Teleostei</taxon>
        <taxon>Ostariophysi</taxon>
        <taxon>Siluriformes</taxon>
        <taxon>Bagridae</taxon>
        <taxon>Hemibagrus</taxon>
    </lineage>
</organism>
<gene>
    <name evidence="3" type="ORF">QTP70_023725</name>
</gene>
<evidence type="ECO:0000313" key="4">
    <source>
        <dbReference type="Proteomes" id="UP001274896"/>
    </source>
</evidence>